<dbReference type="Gene3D" id="1.10.1400.10">
    <property type="match status" value="1"/>
</dbReference>
<keyword evidence="3" id="KW-0865">Zymogen</keyword>
<evidence type="ECO:0000256" key="1">
    <source>
        <dbReference type="ARBA" id="ARBA00006586"/>
    </source>
</evidence>
<evidence type="ECO:0000313" key="6">
    <source>
        <dbReference type="EMBL" id="RUT00716.1"/>
    </source>
</evidence>
<evidence type="ECO:0000256" key="3">
    <source>
        <dbReference type="ARBA" id="ARBA00023145"/>
    </source>
</evidence>
<dbReference type="PANTHER" id="PTHR34218">
    <property type="entry name" value="PEPTIDASE S45 PENICILLIN AMIDASE"/>
    <property type="match status" value="1"/>
</dbReference>
<gene>
    <name evidence="6" type="ORF">DSM107010_67120</name>
</gene>
<keyword evidence="5" id="KW-0106">Calcium</keyword>
<comment type="similarity">
    <text evidence="1">Belongs to the peptidase S45 family.</text>
</comment>
<organism evidence="6 7">
    <name type="scientific">Chroococcidiopsis cubana SAG 39.79</name>
    <dbReference type="NCBI Taxonomy" id="388085"/>
    <lineage>
        <taxon>Bacteria</taxon>
        <taxon>Bacillati</taxon>
        <taxon>Cyanobacteriota</taxon>
        <taxon>Cyanophyceae</taxon>
        <taxon>Chroococcidiopsidales</taxon>
        <taxon>Chroococcidiopsidaceae</taxon>
        <taxon>Chroococcidiopsis</taxon>
    </lineage>
</organism>
<dbReference type="InterPro" id="IPR043146">
    <property type="entry name" value="Penicillin_amidase_N_B-knob"/>
</dbReference>
<dbReference type="PIRSF" id="PIRSF001227">
    <property type="entry name" value="Pen_acylase"/>
    <property type="match status" value="1"/>
</dbReference>
<dbReference type="GO" id="GO:0016811">
    <property type="term" value="F:hydrolase activity, acting on carbon-nitrogen (but not peptide) bonds, in linear amides"/>
    <property type="evidence" value="ECO:0007669"/>
    <property type="project" value="InterPro"/>
</dbReference>
<dbReference type="GO" id="GO:0046872">
    <property type="term" value="F:metal ion binding"/>
    <property type="evidence" value="ECO:0007669"/>
    <property type="project" value="UniProtKB-KW"/>
</dbReference>
<sequence length="837" mass="93546">MKQSSFWKWAIVVVIVALLPIVPTISSAAREKYLAPSNSNQPYTLAPSDAPIPGESWSALDTATSKTIGQVPATKNLDLDLSLNLPKRENKVEVFREPSGVVHIEAKNENDLFFSLGFVHASDRLWQMDFQRRTVAGRLSEVLGETTLEQDTLNRSIGLYRAAQSAYNSLPHKVKQVVEQYTQGVNAYLNQNLPLSEEFQQLGYKPEPWQPADVLALQKLQSLGLSTNFESELFRSQLLARGLSFERIQEIFPLYTGDVTILQPEDIEKIPGLTASTRAERQGERGRILPALPTTYDTSTNSGQATLKSTLALSQLFSPTPIASNNWVVAGDRTTTGKPLLANDPHLRLQIPSTWYLVDLKSPTFKAIGASLPGQPGVAIGRNRHITWGATSLLADVQDLYILAETPDRKGYVYKDRFLPYQVRTETIKVLGRDDVVVSVRESVYGPVISDALEISQPMALQWVSLAQEDNSLGAFLDINRAKNWQEFTQALKSYVAPGLNFVYADVDGNIGYFAPGQIPIRQRDHTGLVPVPGTGQFDWQGFIPFEQLPQVYNPKSGFVVTANNRVAPDSYPYQISLEWAEPYRAERIRELILSQDKLSLQDMQAIQLDQITLLYRDFKPILERIQPILNSLDPLPTATLDWLNQLLEWNGNVSPDSRTATVFEAWYTELTKISAAAIEQEFLAGNQIEPTPRFLLQAFSKGDLVFGGTPKQFLNIAAEALQKVAIHFGNAVPQWGEIHQAVFENPAFPSISRQVPFGGDRYTINVGTYDSQTFLMRNGSSYRQLIDLSNLENSQFIHPIGQSGQLSSPFFDNLLPLWQQDQYLPMKTKDFPIAAQ</sequence>
<evidence type="ECO:0000256" key="5">
    <source>
        <dbReference type="PIRSR" id="PIRSR001227-2"/>
    </source>
</evidence>
<keyword evidence="5" id="KW-0479">Metal-binding</keyword>
<evidence type="ECO:0000313" key="7">
    <source>
        <dbReference type="Proteomes" id="UP000282574"/>
    </source>
</evidence>
<feature type="active site" description="Nucleophile" evidence="4">
    <location>
        <position position="324"/>
    </location>
</feature>
<dbReference type="InterPro" id="IPR014395">
    <property type="entry name" value="Pen/GL7ACA/AHL_acylase"/>
</dbReference>
<dbReference type="PANTHER" id="PTHR34218:SF4">
    <property type="entry name" value="ACYL-HOMOSERINE LACTONE ACYLASE QUIP"/>
    <property type="match status" value="1"/>
</dbReference>
<dbReference type="Gene3D" id="2.30.120.10">
    <property type="match status" value="1"/>
</dbReference>
<dbReference type="InterPro" id="IPR023343">
    <property type="entry name" value="Penicillin_amidase_dom1"/>
</dbReference>
<feature type="binding site" evidence="5">
    <location>
        <position position="232"/>
    </location>
    <ligand>
        <name>Ca(2+)</name>
        <dbReference type="ChEBI" id="CHEBI:29108"/>
    </ligand>
</feature>
<accession>A0AB37U9Q7</accession>
<dbReference type="InterPro" id="IPR002692">
    <property type="entry name" value="S45"/>
</dbReference>
<feature type="binding site" evidence="5">
    <location>
        <position position="396"/>
    </location>
    <ligand>
        <name>Ca(2+)</name>
        <dbReference type="ChEBI" id="CHEBI:29108"/>
    </ligand>
</feature>
<feature type="binding site" evidence="5">
    <location>
        <position position="399"/>
    </location>
    <ligand>
        <name>Ca(2+)</name>
        <dbReference type="ChEBI" id="CHEBI:29108"/>
    </ligand>
</feature>
<name>A0AB37U9Q7_9CYAN</name>
<comment type="caution">
    <text evidence="6">The sequence shown here is derived from an EMBL/GenBank/DDBJ whole genome shotgun (WGS) entry which is preliminary data.</text>
</comment>
<dbReference type="RefSeq" id="WP_106169872.1">
    <property type="nucleotide sequence ID" value="NZ_JAVKZF010000004.1"/>
</dbReference>
<keyword evidence="7" id="KW-1185">Reference proteome</keyword>
<comment type="cofactor">
    <cofactor evidence="5">
        <name>Ca(2+)</name>
        <dbReference type="ChEBI" id="CHEBI:29108"/>
    </cofactor>
    <text evidence="5">Binds 1 Ca(2+) ion per dimer.</text>
</comment>
<dbReference type="EMBL" id="RSCK01000139">
    <property type="protein sequence ID" value="RUT00716.1"/>
    <property type="molecule type" value="Genomic_DNA"/>
</dbReference>
<dbReference type="Gene3D" id="3.60.20.10">
    <property type="entry name" value="Glutamine Phosphoribosylpyrophosphate, subunit 1, domain 1"/>
    <property type="match status" value="1"/>
</dbReference>
<evidence type="ECO:0000256" key="4">
    <source>
        <dbReference type="PIRSR" id="PIRSR001227-1"/>
    </source>
</evidence>
<dbReference type="Pfam" id="PF01804">
    <property type="entry name" value="Penicil_amidase"/>
    <property type="match status" value="1"/>
</dbReference>
<dbReference type="SUPFAM" id="SSF56235">
    <property type="entry name" value="N-terminal nucleophile aminohydrolases (Ntn hydrolases)"/>
    <property type="match status" value="1"/>
</dbReference>
<dbReference type="InterPro" id="IPR043147">
    <property type="entry name" value="Penicillin_amidase_A-knob"/>
</dbReference>
<proteinExistence type="inferred from homology"/>
<dbReference type="GO" id="GO:0017000">
    <property type="term" value="P:antibiotic biosynthetic process"/>
    <property type="evidence" value="ECO:0007669"/>
    <property type="project" value="InterPro"/>
</dbReference>
<dbReference type="Gene3D" id="1.10.439.10">
    <property type="entry name" value="Penicillin Amidohydrolase, domain 1"/>
    <property type="match status" value="1"/>
</dbReference>
<dbReference type="InterPro" id="IPR029055">
    <property type="entry name" value="Ntn_hydrolases_N"/>
</dbReference>
<evidence type="ECO:0000256" key="2">
    <source>
        <dbReference type="ARBA" id="ARBA00022801"/>
    </source>
</evidence>
<reference evidence="6 7" key="1">
    <citation type="journal article" date="2019" name="Genome Biol. Evol.">
        <title>Day and night: Metabolic profiles and evolutionary relationships of six axenic non-marine cyanobacteria.</title>
        <authorList>
            <person name="Will S.E."/>
            <person name="Henke P."/>
            <person name="Boedeker C."/>
            <person name="Huang S."/>
            <person name="Brinkmann H."/>
            <person name="Rohde M."/>
            <person name="Jarek M."/>
            <person name="Friedl T."/>
            <person name="Seufert S."/>
            <person name="Schumacher M."/>
            <person name="Overmann J."/>
            <person name="Neumann-Schaal M."/>
            <person name="Petersen J."/>
        </authorList>
    </citation>
    <scope>NUCLEOTIDE SEQUENCE [LARGE SCALE GENOMIC DNA]</scope>
    <source>
        <strain evidence="6 7">SAG 39.79</strain>
    </source>
</reference>
<keyword evidence="2" id="KW-0378">Hydrolase</keyword>
<dbReference type="Proteomes" id="UP000282574">
    <property type="component" value="Unassembled WGS sequence"/>
</dbReference>
<dbReference type="AlphaFoldDB" id="A0AB37U9Q7"/>
<protein>
    <submittedName>
        <fullName evidence="6">Penicillin acylase</fullName>
    </submittedName>
</protein>
<dbReference type="CDD" id="cd03747">
    <property type="entry name" value="Ntn_PGA_like"/>
    <property type="match status" value="1"/>
</dbReference>